<organism evidence="1 2">
    <name type="scientific">Oceanicola granulosus (strain ATCC BAA-861 / DSM 15982 / KCTC 12143 / HTCC2516)</name>
    <dbReference type="NCBI Taxonomy" id="314256"/>
    <lineage>
        <taxon>Bacteria</taxon>
        <taxon>Pseudomonadati</taxon>
        <taxon>Pseudomonadota</taxon>
        <taxon>Alphaproteobacteria</taxon>
        <taxon>Rhodobacterales</taxon>
        <taxon>Roseobacteraceae</taxon>
        <taxon>Oceanicola</taxon>
    </lineage>
</organism>
<accession>Q2CGY6</accession>
<sequence length="35" mass="3708">MFSLIAIAAAAALAVGFAASRSPTEEYKPVRVRSR</sequence>
<gene>
    <name evidence="1" type="ORF">OG2516_13409</name>
</gene>
<evidence type="ECO:0000313" key="1">
    <source>
        <dbReference type="EMBL" id="EAR52025.1"/>
    </source>
</evidence>
<dbReference type="HOGENOM" id="CLU_3366137_0_0_5"/>
<protein>
    <submittedName>
        <fullName evidence="1">Uncharacterized protein</fullName>
    </submittedName>
</protein>
<name>Q2CGY6_OCEGH</name>
<dbReference type="STRING" id="314256.OG2516_13409"/>
<proteinExistence type="predicted"/>
<evidence type="ECO:0000313" key="2">
    <source>
        <dbReference type="Proteomes" id="UP000003635"/>
    </source>
</evidence>
<keyword evidence="2" id="KW-1185">Reference proteome</keyword>
<dbReference type="EMBL" id="AAOT01000007">
    <property type="protein sequence ID" value="EAR52025.1"/>
    <property type="molecule type" value="Genomic_DNA"/>
</dbReference>
<dbReference type="Proteomes" id="UP000003635">
    <property type="component" value="Unassembled WGS sequence"/>
</dbReference>
<dbReference type="AlphaFoldDB" id="Q2CGY6"/>
<comment type="caution">
    <text evidence="1">The sequence shown here is derived from an EMBL/GenBank/DDBJ whole genome shotgun (WGS) entry which is preliminary data.</text>
</comment>
<reference evidence="1 2" key="1">
    <citation type="journal article" date="2010" name="J. Bacteriol.">
        <title>Genome sequences of Oceanicola granulosus HTCC2516(T) and Oceanicola batsensis HTCC2597(TDelta).</title>
        <authorList>
            <person name="Thrash J.C."/>
            <person name="Cho J.C."/>
            <person name="Vergin K.L."/>
            <person name="Giovannoni S.J."/>
        </authorList>
    </citation>
    <scope>NUCLEOTIDE SEQUENCE [LARGE SCALE GENOMIC DNA]</scope>
    <source>
        <strain evidence="2">ATCC BAA-861 / DSM 15982 / KCTC 12143 / HTCC2516</strain>
    </source>
</reference>